<accession>A0A7J6NR42</accession>
<sequence length="241" mass="25916">MKFFKIFLAATTMSTRALFIGKYKLQTPRAEMSAEISEAGEIGYTLSLPGQDSLVSAQYPLVEAGPGKYFVDFQAKDGGSLSDLQIQSANLGLGLSVINVVGSNSLRVRSGDGFVTLTRDALPLSQGTYVYSEGDSFKLTMEVAAELSEEARRQVKVTVSCSLGRTILRATELSTTFELDERPIAADVSTTVGDFFESVGETCSRTGLQMDNGILVVAAATETRVYLEVGETSVFALDRVE</sequence>
<evidence type="ECO:0000313" key="1">
    <source>
        <dbReference type="EMBL" id="KAF4686218.1"/>
    </source>
</evidence>
<dbReference type="AlphaFoldDB" id="A0A7J6NR42"/>
<organism evidence="1 2">
    <name type="scientific">Perkinsus olseni</name>
    <name type="common">Perkinsus atlanticus</name>
    <dbReference type="NCBI Taxonomy" id="32597"/>
    <lineage>
        <taxon>Eukaryota</taxon>
        <taxon>Sar</taxon>
        <taxon>Alveolata</taxon>
        <taxon>Perkinsozoa</taxon>
        <taxon>Perkinsea</taxon>
        <taxon>Perkinsida</taxon>
        <taxon>Perkinsidae</taxon>
        <taxon>Perkinsus</taxon>
    </lineage>
</organism>
<comment type="caution">
    <text evidence="1">The sequence shown here is derived from an EMBL/GenBank/DDBJ whole genome shotgun (WGS) entry which is preliminary data.</text>
</comment>
<reference evidence="1 2" key="1">
    <citation type="submission" date="2020-04" db="EMBL/GenBank/DDBJ databases">
        <title>Perkinsus olseni comparative genomics.</title>
        <authorList>
            <person name="Bogema D.R."/>
        </authorList>
    </citation>
    <scope>NUCLEOTIDE SEQUENCE [LARGE SCALE GENOMIC DNA]</scope>
    <source>
        <strain evidence="1">00978-12</strain>
    </source>
</reference>
<dbReference type="EMBL" id="JABANP010000230">
    <property type="protein sequence ID" value="KAF4686218.1"/>
    <property type="molecule type" value="Genomic_DNA"/>
</dbReference>
<name>A0A7J6NR42_PEROL</name>
<protein>
    <submittedName>
        <fullName evidence="1">Uncharacterized protein</fullName>
    </submittedName>
</protein>
<dbReference type="Proteomes" id="UP000541610">
    <property type="component" value="Unassembled WGS sequence"/>
</dbReference>
<proteinExistence type="predicted"/>
<gene>
    <name evidence="1" type="ORF">FOZ60_005555</name>
</gene>
<evidence type="ECO:0000313" key="2">
    <source>
        <dbReference type="Proteomes" id="UP000541610"/>
    </source>
</evidence>
<dbReference type="OrthoDB" id="10279419at2759"/>